<keyword evidence="3" id="KW-1185">Reference proteome</keyword>
<comment type="caution">
    <text evidence="2">The sequence shown here is derived from an EMBL/GenBank/DDBJ whole genome shotgun (WGS) entry which is preliminary data.</text>
</comment>
<dbReference type="Proteomes" id="UP001144323">
    <property type="component" value="Unassembled WGS sequence"/>
</dbReference>
<reference evidence="2" key="1">
    <citation type="journal article" date="2023" name="Int. J. Syst. Evol. Microbiol.">
        <title>Methylocystis iwaonis sp. nov., a type II methane-oxidizing bacterium from surface soil of a rice paddy field in Japan, and emended description of the genus Methylocystis (ex Whittenbury et al. 1970) Bowman et al. 1993.</title>
        <authorList>
            <person name="Kaise H."/>
            <person name="Sawadogo J.B."/>
            <person name="Alam M.S."/>
            <person name="Ueno C."/>
            <person name="Dianou D."/>
            <person name="Shinjo R."/>
            <person name="Asakawa S."/>
        </authorList>
    </citation>
    <scope>NUCLEOTIDE SEQUENCE</scope>
    <source>
        <strain evidence="2">LMG27198</strain>
    </source>
</reference>
<accession>A0A9W6GXH1</accession>
<dbReference type="RefSeq" id="WP_281804934.1">
    <property type="nucleotide sequence ID" value="NZ_BSEC01000001.1"/>
</dbReference>
<evidence type="ECO:0000313" key="2">
    <source>
        <dbReference type="EMBL" id="GLI94758.1"/>
    </source>
</evidence>
<evidence type="ECO:0000256" key="1">
    <source>
        <dbReference type="SAM" id="Phobius"/>
    </source>
</evidence>
<protein>
    <submittedName>
        <fullName evidence="2">Uncharacterized protein</fullName>
    </submittedName>
</protein>
<proteinExistence type="predicted"/>
<keyword evidence="1" id="KW-0812">Transmembrane</keyword>
<gene>
    <name evidence="2" type="ORF">LMG27198_37500</name>
</gene>
<feature type="transmembrane region" description="Helical" evidence="1">
    <location>
        <begin position="12"/>
        <end position="29"/>
    </location>
</feature>
<sequence>MRNRENKARPVIATASAAAAFLLAGHIYLHLGDYTAERGLAALVQMAGICAAFGAMVFLILETTRDALERIFPGD</sequence>
<keyword evidence="1" id="KW-0472">Membrane</keyword>
<feature type="transmembrane region" description="Helical" evidence="1">
    <location>
        <begin position="41"/>
        <end position="61"/>
    </location>
</feature>
<keyword evidence="1" id="KW-1133">Transmembrane helix</keyword>
<name>A0A9W6GXH1_9HYPH</name>
<evidence type="ECO:0000313" key="3">
    <source>
        <dbReference type="Proteomes" id="UP001144323"/>
    </source>
</evidence>
<organism evidence="2 3">
    <name type="scientific">Methylocystis echinoides</name>
    <dbReference type="NCBI Taxonomy" id="29468"/>
    <lineage>
        <taxon>Bacteria</taxon>
        <taxon>Pseudomonadati</taxon>
        <taxon>Pseudomonadota</taxon>
        <taxon>Alphaproteobacteria</taxon>
        <taxon>Hyphomicrobiales</taxon>
        <taxon>Methylocystaceae</taxon>
        <taxon>Methylocystis</taxon>
    </lineage>
</organism>
<dbReference type="EMBL" id="BSEC01000001">
    <property type="protein sequence ID" value="GLI94758.1"/>
    <property type="molecule type" value="Genomic_DNA"/>
</dbReference>
<dbReference type="AlphaFoldDB" id="A0A9W6GXH1"/>